<dbReference type="Pfam" id="PF16021">
    <property type="entry name" value="PDCD7"/>
    <property type="match status" value="1"/>
</dbReference>
<dbReference type="VEuPathDB" id="VectorBase:AALB015930"/>
<dbReference type="OrthoDB" id="2289628at2759"/>
<reference evidence="1" key="2">
    <citation type="submission" date="2022-08" db="UniProtKB">
        <authorList>
            <consortium name="EnsemblMetazoa"/>
        </authorList>
    </citation>
    <scope>IDENTIFICATION</scope>
    <source>
        <strain evidence="1">STECLA/ALBI9_A</strain>
    </source>
</reference>
<dbReference type="RefSeq" id="XP_035780902.1">
    <property type="nucleotide sequence ID" value="XM_035925009.1"/>
</dbReference>
<organism evidence="1 2">
    <name type="scientific">Anopheles albimanus</name>
    <name type="common">New world malaria mosquito</name>
    <dbReference type="NCBI Taxonomy" id="7167"/>
    <lineage>
        <taxon>Eukaryota</taxon>
        <taxon>Metazoa</taxon>
        <taxon>Ecdysozoa</taxon>
        <taxon>Arthropoda</taxon>
        <taxon>Hexapoda</taxon>
        <taxon>Insecta</taxon>
        <taxon>Pterygota</taxon>
        <taxon>Neoptera</taxon>
        <taxon>Endopterygota</taxon>
        <taxon>Diptera</taxon>
        <taxon>Nematocera</taxon>
        <taxon>Culicoidea</taxon>
        <taxon>Culicidae</taxon>
        <taxon>Anophelinae</taxon>
        <taxon>Anopheles</taxon>
    </lineage>
</organism>
<dbReference type="EnsemblMetazoa" id="AALB015930-RA">
    <property type="protein sequence ID" value="AALB015930-PA"/>
    <property type="gene ID" value="AALB015930"/>
</dbReference>
<proteinExistence type="predicted"/>
<dbReference type="GeneID" id="118460588"/>
<name>A0A1Y9G9B0_ANOAL</name>
<evidence type="ECO:0008006" key="3">
    <source>
        <dbReference type="Google" id="ProtNLM"/>
    </source>
</evidence>
<sequence>MYAQQAAVLCDLTVPPPAIDDSFPHVKLLEQLSESDAKLVKQFLASRTVGTSDCSKPQSSDLSVDIPEYRTDLREALLLLASLKQSKIVLDELLSSSANTESDIIGWDAEVERTEQIKELLNPQLSTLEDPARTRVLKRKLAVRRKKRNWQKRRNLRLAEDRKKLLEDREKRQQEITAWETEWRNRLEQEQVAREELAAKSAILADVRWRKARAKRYLRRFEKTIQLHDQRTVTEETVGGNTDGGNNPEERFQRSIGCLIDEWKKKLSDCVKEEKRLKDELARRSTGNESRRRENRWRKALFGDASASLNRIDRNPVDEFVAVRRTWDAYALPNKPDQPQLVSQGSAVPFGWIKPPEDSLPEWLSYRVNREAKRALNTAS</sequence>
<reference evidence="1 2" key="1">
    <citation type="journal article" date="2017" name="G3 (Bethesda)">
        <title>The Physical Genome Mapping of Anopheles albimanus Corrected Scaffold Misassemblies and Identified Interarm Rearrangements in Genus Anopheles.</title>
        <authorList>
            <person name="Artemov G.N."/>
            <person name="Peery A.N."/>
            <person name="Jiang X."/>
            <person name="Tu Z."/>
            <person name="Stegniy V.N."/>
            <person name="Sharakhova M.V."/>
            <person name="Sharakhov I.V."/>
        </authorList>
    </citation>
    <scope>NUCLEOTIDE SEQUENCE [LARGE SCALE GENOMIC DNA]</scope>
    <source>
        <strain evidence="1 2">ALBI9_A</strain>
    </source>
</reference>
<protein>
    <recommendedName>
        <fullName evidence="3">Programmed cell death protein</fullName>
    </recommendedName>
</protein>
<dbReference type="InterPro" id="IPR031974">
    <property type="entry name" value="PDCD7"/>
</dbReference>
<dbReference type="AlphaFoldDB" id="A0A1Y9G9B0"/>
<keyword evidence="2" id="KW-1185">Reference proteome</keyword>
<evidence type="ECO:0000313" key="2">
    <source>
        <dbReference type="Proteomes" id="UP000069272"/>
    </source>
</evidence>
<dbReference type="STRING" id="7167.A0A1Y9G9B0"/>
<dbReference type="Proteomes" id="UP000069272">
    <property type="component" value="Chromosome 2R"/>
</dbReference>
<evidence type="ECO:0000313" key="1">
    <source>
        <dbReference type="EnsemblMetazoa" id="AALB015930-PA"/>
    </source>
</evidence>
<dbReference type="VEuPathDB" id="VectorBase:AALB20_037630"/>
<accession>A0A1Y9G9B0</accession>
<dbReference type="KEGG" id="aali:118460588"/>